<feature type="compositionally biased region" description="Acidic residues" evidence="1">
    <location>
        <begin position="174"/>
        <end position="193"/>
    </location>
</feature>
<dbReference type="EMBL" id="CALTRL010000644">
    <property type="protein sequence ID" value="CAH7669051.1"/>
    <property type="molecule type" value="Genomic_DNA"/>
</dbReference>
<reference evidence="2" key="1">
    <citation type="submission" date="2022-06" db="EMBL/GenBank/DDBJ databases">
        <authorList>
            <consortium name="SYNGENTA / RWTH Aachen University"/>
        </authorList>
    </citation>
    <scope>NUCLEOTIDE SEQUENCE</scope>
</reference>
<gene>
    <name evidence="2" type="ORF">PPACK8108_LOCUS3621</name>
</gene>
<protein>
    <submittedName>
        <fullName evidence="2">Uncharacterized protein</fullName>
    </submittedName>
</protein>
<proteinExistence type="predicted"/>
<feature type="region of interest" description="Disordered" evidence="1">
    <location>
        <begin position="173"/>
        <end position="262"/>
    </location>
</feature>
<sequence>MIREEELLRKFGGSLGADVITKSEIKIEVERLRTGAKHWRPTAKLDLTKGNSSSTKENKGRLKFQTNCKKKARWVIQVRPGIGTLLRDGVLDWSSFGLSNKLELGRLEYILAFEGDVELIKVEAEQEEMDPRLLETNKVLRKYRSGSAMLLRDLKDYLQDTLRMIPQTRIFSQLDDDKDEDEDYNETIQEEDEEQRRKDAEATNVKQELSDLSTGLTTNGMRTGCRRRAQPEHLGRGPLPMALIPEHQSSRGPTETEGWDAR</sequence>
<name>A0AAV0ALM1_PHAPC</name>
<evidence type="ECO:0000313" key="3">
    <source>
        <dbReference type="Proteomes" id="UP001153365"/>
    </source>
</evidence>
<evidence type="ECO:0000313" key="2">
    <source>
        <dbReference type="EMBL" id="CAH7669051.1"/>
    </source>
</evidence>
<keyword evidence="3" id="KW-1185">Reference proteome</keyword>
<comment type="caution">
    <text evidence="2">The sequence shown here is derived from an EMBL/GenBank/DDBJ whole genome shotgun (WGS) entry which is preliminary data.</text>
</comment>
<accession>A0AAV0ALM1</accession>
<dbReference type="Proteomes" id="UP001153365">
    <property type="component" value="Unassembled WGS sequence"/>
</dbReference>
<dbReference type="AlphaFoldDB" id="A0AAV0ALM1"/>
<feature type="compositionally biased region" description="Polar residues" evidence="1">
    <location>
        <begin position="204"/>
        <end position="221"/>
    </location>
</feature>
<organism evidence="2 3">
    <name type="scientific">Phakopsora pachyrhizi</name>
    <name type="common">Asian soybean rust disease fungus</name>
    <dbReference type="NCBI Taxonomy" id="170000"/>
    <lineage>
        <taxon>Eukaryota</taxon>
        <taxon>Fungi</taxon>
        <taxon>Dikarya</taxon>
        <taxon>Basidiomycota</taxon>
        <taxon>Pucciniomycotina</taxon>
        <taxon>Pucciniomycetes</taxon>
        <taxon>Pucciniales</taxon>
        <taxon>Phakopsoraceae</taxon>
        <taxon>Phakopsora</taxon>
    </lineage>
</organism>
<evidence type="ECO:0000256" key="1">
    <source>
        <dbReference type="SAM" id="MobiDB-lite"/>
    </source>
</evidence>